<protein>
    <submittedName>
        <fullName evidence="2">Methylcobalamin:coenzyme M methyltransferase</fullName>
    </submittedName>
</protein>
<comment type="caution">
    <text evidence="2">The sequence shown here is derived from an EMBL/GenBank/DDBJ whole genome shotgun (WGS) entry which is preliminary data.</text>
</comment>
<dbReference type="STRING" id="180332.GCA_000797495_05813"/>
<proteinExistence type="predicted"/>
<feature type="domain" description="Uroporphyrinogen decarboxylase (URO-D)" evidence="1">
    <location>
        <begin position="88"/>
        <end position="333"/>
    </location>
</feature>
<evidence type="ECO:0000313" key="2">
    <source>
        <dbReference type="EMBL" id="TLD00342.1"/>
    </source>
</evidence>
<dbReference type="InterPro" id="IPR052024">
    <property type="entry name" value="Methanogen_methyltrans"/>
</dbReference>
<keyword evidence="3" id="KW-1185">Reference proteome</keyword>
<dbReference type="PANTHER" id="PTHR47099">
    <property type="entry name" value="METHYLCOBAMIDE:COM METHYLTRANSFERASE MTBA"/>
    <property type="match status" value="1"/>
</dbReference>
<accession>A0A4U8Q652</accession>
<dbReference type="RefSeq" id="WP_138002665.1">
    <property type="nucleotide sequence ID" value="NZ_QGQD01000056.1"/>
</dbReference>
<dbReference type="PANTHER" id="PTHR47099:SF1">
    <property type="entry name" value="METHYLCOBAMIDE:COM METHYLTRANSFERASE MTBA"/>
    <property type="match status" value="1"/>
</dbReference>
<dbReference type="InterPro" id="IPR000257">
    <property type="entry name" value="Uroporphyrinogen_deCOase"/>
</dbReference>
<dbReference type="GO" id="GO:0032259">
    <property type="term" value="P:methylation"/>
    <property type="evidence" value="ECO:0007669"/>
    <property type="project" value="UniProtKB-KW"/>
</dbReference>
<reference evidence="2 3" key="1">
    <citation type="journal article" date="2019" name="Anaerobe">
        <title>Detection of Robinsoniella peoriensis in multiple bone samples of a trauma patient.</title>
        <authorList>
            <person name="Schrottner P."/>
            <person name="Hartwich K."/>
            <person name="Bunk B."/>
            <person name="Schober I."/>
            <person name="Helbig S."/>
            <person name="Rudolph W.W."/>
            <person name="Gunzer F."/>
        </authorList>
    </citation>
    <scope>NUCLEOTIDE SEQUENCE [LARGE SCALE GENOMIC DNA]</scope>
    <source>
        <strain evidence="2 3">DSM 106044</strain>
    </source>
</reference>
<dbReference type="GO" id="GO:0006779">
    <property type="term" value="P:porphyrin-containing compound biosynthetic process"/>
    <property type="evidence" value="ECO:0007669"/>
    <property type="project" value="InterPro"/>
</dbReference>
<keyword evidence="2" id="KW-0489">Methyltransferase</keyword>
<dbReference type="AlphaFoldDB" id="A0A4U8Q652"/>
<gene>
    <name evidence="2" type="ORF">DSM106044_02828</name>
</gene>
<evidence type="ECO:0000313" key="3">
    <source>
        <dbReference type="Proteomes" id="UP000306509"/>
    </source>
</evidence>
<dbReference type="SUPFAM" id="SSF51726">
    <property type="entry name" value="UROD/MetE-like"/>
    <property type="match status" value="1"/>
</dbReference>
<dbReference type="Pfam" id="PF01208">
    <property type="entry name" value="URO-D"/>
    <property type="match status" value="1"/>
</dbReference>
<dbReference type="GO" id="GO:0004853">
    <property type="term" value="F:uroporphyrinogen decarboxylase activity"/>
    <property type="evidence" value="ECO:0007669"/>
    <property type="project" value="InterPro"/>
</dbReference>
<dbReference type="Proteomes" id="UP000306509">
    <property type="component" value="Unassembled WGS sequence"/>
</dbReference>
<dbReference type="Gene3D" id="3.20.20.210">
    <property type="match status" value="1"/>
</dbReference>
<organism evidence="2 3">
    <name type="scientific">Robinsoniella peoriensis</name>
    <dbReference type="NCBI Taxonomy" id="180332"/>
    <lineage>
        <taxon>Bacteria</taxon>
        <taxon>Bacillati</taxon>
        <taxon>Bacillota</taxon>
        <taxon>Clostridia</taxon>
        <taxon>Lachnospirales</taxon>
        <taxon>Lachnospiraceae</taxon>
        <taxon>Robinsoniella</taxon>
    </lineage>
</organism>
<dbReference type="GO" id="GO:0008168">
    <property type="term" value="F:methyltransferase activity"/>
    <property type="evidence" value="ECO:0007669"/>
    <property type="project" value="UniProtKB-KW"/>
</dbReference>
<dbReference type="EMBL" id="QGQD01000056">
    <property type="protein sequence ID" value="TLD00342.1"/>
    <property type="molecule type" value="Genomic_DNA"/>
</dbReference>
<keyword evidence="2" id="KW-0808">Transferase</keyword>
<dbReference type="InterPro" id="IPR038071">
    <property type="entry name" value="UROD/MetE-like_sf"/>
</dbReference>
<name>A0A4U8Q652_9FIRM</name>
<sequence>MTSRELVNATLEFRNTDGRIPRQLWYLPWADMNHREMVERIHKEYRDDIVEAPTILKTPTQSRGNSCEVGEYVDDWGCRFINIHQGIIGEVKEALIKDEDWLDADRVHIPEELLDFDEEAVNRFCRNTDQFVLSGCCPRPFEQLQFLRTTEELYMDLMYPPQKMTEFISKMHHFYCRLVEKWAQTEIDGIMFMDDWGSQNNLLINPRIWDKIFRPMYKDYIEIARKYGKKSFMHSDGNTKEIYPRMIDLGLDAFNSQIFCIGLDELEKYRGKITFWGEIDRQHILPFGTKEEVTEAVQQVYRKLWKNGGCIAQCEFGPGADPQNVYTVFETWDRLNKAME</sequence>
<evidence type="ECO:0000259" key="1">
    <source>
        <dbReference type="Pfam" id="PF01208"/>
    </source>
</evidence>